<name>A0A6P1T8R0_9RHOB</name>
<organism evidence="2 3">
    <name type="scientific">Algicella marina</name>
    <dbReference type="NCBI Taxonomy" id="2683284"/>
    <lineage>
        <taxon>Bacteria</taxon>
        <taxon>Pseudomonadati</taxon>
        <taxon>Pseudomonadota</taxon>
        <taxon>Alphaproteobacteria</taxon>
        <taxon>Rhodobacterales</taxon>
        <taxon>Paracoccaceae</taxon>
        <taxon>Algicella</taxon>
    </lineage>
</organism>
<gene>
    <name evidence="2" type="ORF">GO499_18350</name>
</gene>
<dbReference type="EMBL" id="CP046620">
    <property type="protein sequence ID" value="QHQ37002.1"/>
    <property type="molecule type" value="Genomic_DNA"/>
</dbReference>
<dbReference type="KEGG" id="amaq:GO499_18350"/>
<proteinExistence type="predicted"/>
<evidence type="ECO:0000313" key="3">
    <source>
        <dbReference type="Proteomes" id="UP000464495"/>
    </source>
</evidence>
<dbReference type="Proteomes" id="UP000464495">
    <property type="component" value="Chromosome"/>
</dbReference>
<protein>
    <submittedName>
        <fullName evidence="2">Hemolysin</fullName>
    </submittedName>
</protein>
<dbReference type="InterPro" id="IPR036844">
    <property type="entry name" value="Hint_dom_sf"/>
</dbReference>
<evidence type="ECO:0000313" key="2">
    <source>
        <dbReference type="EMBL" id="QHQ37002.1"/>
    </source>
</evidence>
<dbReference type="PROSITE" id="PS50817">
    <property type="entry name" value="INTEIN_N_TER"/>
    <property type="match status" value="1"/>
</dbReference>
<accession>A0A6P1T8R0</accession>
<keyword evidence="3" id="KW-1185">Reference proteome</keyword>
<evidence type="ECO:0000259" key="1">
    <source>
        <dbReference type="Pfam" id="PF13403"/>
    </source>
</evidence>
<dbReference type="Gene3D" id="2.170.16.10">
    <property type="entry name" value="Hedgehog/Intein (Hint) domain"/>
    <property type="match status" value="1"/>
</dbReference>
<dbReference type="Pfam" id="PF13403">
    <property type="entry name" value="Hint_2"/>
    <property type="match status" value="1"/>
</dbReference>
<dbReference type="GO" id="GO:0016539">
    <property type="term" value="P:intein-mediated protein splicing"/>
    <property type="evidence" value="ECO:0007669"/>
    <property type="project" value="InterPro"/>
</dbReference>
<dbReference type="RefSeq" id="WP_161863544.1">
    <property type="nucleotide sequence ID" value="NZ_CP046620.1"/>
</dbReference>
<dbReference type="AlphaFoldDB" id="A0A6P1T8R0"/>
<dbReference type="SUPFAM" id="SSF51294">
    <property type="entry name" value="Hedgehog/intein (Hint) domain"/>
    <property type="match status" value="1"/>
</dbReference>
<sequence length="332" mass="35820">MGDHSVEFVTGGFNTLLANGFIGRTYLVTEEDYDTLDTALISDTDDILADDEDINQLVTVNSGDLYYEEAGVELEHAVTVEWTDGEGATQQTVLGWLVPEDFPEHGMVLLLEGPLPPAGTLVEIVAEDFSPSIAYGDIETMSDLLCFAEGTLICTMRGEVAIEALMVGDLVETRDNGFQPLRWIGSTRRPAVGAFAPVLIRKGTLGNDRDLRVSPNHRMLVTGWRAEVLFGAPEVLVTAASLVNDSTILRDTGGEVTYHHLLFDRHEIIFGNGAPSESFRPGETALAGMDAAVRDEVLALFPELADGAAAELARPVLPRAEERLAAGFLSGM</sequence>
<reference evidence="2 3" key="1">
    <citation type="submission" date="2019-12" db="EMBL/GenBank/DDBJ databases">
        <title>Complete genome sequence of Algicella marina strain 9Alg 56(T) isolated from the red alga Tichocarpus crinitus.</title>
        <authorList>
            <person name="Kim S.-G."/>
            <person name="Nedashkovskaya O.I."/>
        </authorList>
    </citation>
    <scope>NUCLEOTIDE SEQUENCE [LARGE SCALE GENOMIC DNA]</scope>
    <source>
        <strain evidence="2 3">9Alg 56</strain>
    </source>
</reference>
<dbReference type="InterPro" id="IPR028992">
    <property type="entry name" value="Hedgehog/Intein_dom"/>
</dbReference>
<dbReference type="InterPro" id="IPR006141">
    <property type="entry name" value="Intein_N"/>
</dbReference>
<feature type="domain" description="Hedgehog/Intein (Hint)" evidence="1">
    <location>
        <begin position="146"/>
        <end position="282"/>
    </location>
</feature>